<dbReference type="NCBIfam" id="TIGR00377">
    <property type="entry name" value="ant_ant_sig"/>
    <property type="match status" value="1"/>
</dbReference>
<dbReference type="Proteomes" id="UP000316628">
    <property type="component" value="Unassembled WGS sequence"/>
</dbReference>
<dbReference type="RefSeq" id="WP_170231942.1">
    <property type="nucleotide sequence ID" value="NZ_VFPP01000001.1"/>
</dbReference>
<comment type="similarity">
    <text evidence="1 2">Belongs to the anti-sigma-factor antagonist family.</text>
</comment>
<evidence type="ECO:0000313" key="5">
    <source>
        <dbReference type="Proteomes" id="UP000316628"/>
    </source>
</evidence>
<dbReference type="EMBL" id="VFPP01000001">
    <property type="protein sequence ID" value="TQM78778.1"/>
    <property type="molecule type" value="Genomic_DNA"/>
</dbReference>
<dbReference type="InterPro" id="IPR036513">
    <property type="entry name" value="STAS_dom_sf"/>
</dbReference>
<feature type="domain" description="STAS" evidence="3">
    <location>
        <begin position="10"/>
        <end position="119"/>
    </location>
</feature>
<dbReference type="InterPro" id="IPR002645">
    <property type="entry name" value="STAS_dom"/>
</dbReference>
<keyword evidence="5" id="KW-1185">Reference proteome</keyword>
<organism evidence="4 5">
    <name type="scientific">Saccharothrix saharensis</name>
    <dbReference type="NCBI Taxonomy" id="571190"/>
    <lineage>
        <taxon>Bacteria</taxon>
        <taxon>Bacillati</taxon>
        <taxon>Actinomycetota</taxon>
        <taxon>Actinomycetes</taxon>
        <taxon>Pseudonocardiales</taxon>
        <taxon>Pseudonocardiaceae</taxon>
        <taxon>Saccharothrix</taxon>
    </lineage>
</organism>
<dbReference type="InterPro" id="IPR003658">
    <property type="entry name" value="Anti-sigma_ant"/>
</dbReference>
<evidence type="ECO:0000256" key="2">
    <source>
        <dbReference type="RuleBase" id="RU003749"/>
    </source>
</evidence>
<evidence type="ECO:0000259" key="3">
    <source>
        <dbReference type="PROSITE" id="PS50801"/>
    </source>
</evidence>
<dbReference type="GO" id="GO:0043856">
    <property type="term" value="F:anti-sigma factor antagonist activity"/>
    <property type="evidence" value="ECO:0007669"/>
    <property type="project" value="InterPro"/>
</dbReference>
<name>A0A543J7K7_9PSEU</name>
<evidence type="ECO:0000313" key="4">
    <source>
        <dbReference type="EMBL" id="TQM78778.1"/>
    </source>
</evidence>
<dbReference type="Pfam" id="PF01740">
    <property type="entry name" value="STAS"/>
    <property type="match status" value="1"/>
</dbReference>
<dbReference type="Gene3D" id="3.30.750.24">
    <property type="entry name" value="STAS domain"/>
    <property type="match status" value="1"/>
</dbReference>
<gene>
    <name evidence="4" type="ORF">FHX81_1058</name>
</gene>
<dbReference type="PANTHER" id="PTHR33495:SF2">
    <property type="entry name" value="ANTI-SIGMA FACTOR ANTAGONIST TM_1081-RELATED"/>
    <property type="match status" value="1"/>
</dbReference>
<dbReference type="CDD" id="cd07043">
    <property type="entry name" value="STAS_anti-anti-sigma_factors"/>
    <property type="match status" value="1"/>
</dbReference>
<proteinExistence type="inferred from homology"/>
<protein>
    <recommendedName>
        <fullName evidence="2">Anti-sigma factor antagonist</fullName>
    </recommendedName>
</protein>
<dbReference type="PROSITE" id="PS50801">
    <property type="entry name" value="STAS"/>
    <property type="match status" value="1"/>
</dbReference>
<accession>A0A543J7K7</accession>
<reference evidence="4 5" key="1">
    <citation type="submission" date="2019-06" db="EMBL/GenBank/DDBJ databases">
        <title>Sequencing the genomes of 1000 actinobacteria strains.</title>
        <authorList>
            <person name="Klenk H.-P."/>
        </authorList>
    </citation>
    <scope>NUCLEOTIDE SEQUENCE [LARGE SCALE GENOMIC DNA]</scope>
    <source>
        <strain evidence="4 5">DSM 45456</strain>
    </source>
</reference>
<sequence length="133" mass="13910">MADDDNAAAAAVRAVTVDGVPVLRIAGEIDVNAVDAVRPELLAWLDRAPEQVVVDLTGVTFIGSSGLALLVEAAGHADRGGVRFVLVADHRAVLRPFEATNLGQVFDLYPDVDRAVAATRFGAHPSEADPQDA</sequence>
<evidence type="ECO:0000256" key="1">
    <source>
        <dbReference type="ARBA" id="ARBA00009013"/>
    </source>
</evidence>
<dbReference type="AlphaFoldDB" id="A0A543J7K7"/>
<dbReference type="SUPFAM" id="SSF52091">
    <property type="entry name" value="SpoIIaa-like"/>
    <property type="match status" value="1"/>
</dbReference>
<dbReference type="PANTHER" id="PTHR33495">
    <property type="entry name" value="ANTI-SIGMA FACTOR ANTAGONIST TM_1081-RELATED-RELATED"/>
    <property type="match status" value="1"/>
</dbReference>
<comment type="caution">
    <text evidence="4">The sequence shown here is derived from an EMBL/GenBank/DDBJ whole genome shotgun (WGS) entry which is preliminary data.</text>
</comment>